<feature type="repeat" description="TPR" evidence="1">
    <location>
        <begin position="826"/>
        <end position="859"/>
    </location>
</feature>
<feature type="compositionally biased region" description="Low complexity" evidence="2">
    <location>
        <begin position="71"/>
        <end position="84"/>
    </location>
</feature>
<dbReference type="SMART" id="SM00028">
    <property type="entry name" value="TPR"/>
    <property type="match status" value="9"/>
</dbReference>
<keyword evidence="1" id="KW-0802">TPR repeat</keyword>
<feature type="compositionally biased region" description="Low complexity" evidence="2">
    <location>
        <begin position="44"/>
        <end position="57"/>
    </location>
</feature>
<dbReference type="SMART" id="SM00386">
    <property type="entry name" value="HAT"/>
    <property type="match status" value="13"/>
</dbReference>
<dbReference type="SUPFAM" id="SSF48452">
    <property type="entry name" value="TPR-like"/>
    <property type="match status" value="2"/>
</dbReference>
<feature type="region of interest" description="Disordered" evidence="2">
    <location>
        <begin position="44"/>
        <end position="102"/>
    </location>
</feature>
<accession>A0A7S1Z7F3</accession>
<dbReference type="GO" id="GO:0006397">
    <property type="term" value="P:mRNA processing"/>
    <property type="evidence" value="ECO:0007669"/>
    <property type="project" value="InterPro"/>
</dbReference>
<dbReference type="InterPro" id="IPR003107">
    <property type="entry name" value="HAT"/>
</dbReference>
<feature type="compositionally biased region" description="Basic residues" evidence="2">
    <location>
        <begin position="85"/>
        <end position="102"/>
    </location>
</feature>
<organism evidence="4">
    <name type="scientific">Ditylum brightwellii</name>
    <dbReference type="NCBI Taxonomy" id="49249"/>
    <lineage>
        <taxon>Eukaryota</taxon>
        <taxon>Sar</taxon>
        <taxon>Stramenopiles</taxon>
        <taxon>Ochrophyta</taxon>
        <taxon>Bacillariophyta</taxon>
        <taxon>Mediophyceae</taxon>
        <taxon>Lithodesmiophycidae</taxon>
        <taxon>Lithodesmiales</taxon>
        <taxon>Lithodesmiaceae</taxon>
        <taxon>Ditylum</taxon>
    </lineage>
</organism>
<dbReference type="AlphaFoldDB" id="A0A7S1Z7F3"/>
<dbReference type="Pfam" id="PF13181">
    <property type="entry name" value="TPR_8"/>
    <property type="match status" value="1"/>
</dbReference>
<dbReference type="PANTHER" id="PTHR44917:SF1">
    <property type="entry name" value="PROTEIN HIGH CHLOROPHYLL FLUORESCENT 107"/>
    <property type="match status" value="1"/>
</dbReference>
<feature type="chain" id="PRO_5030756167" description="Suppressor of forked domain-containing protein" evidence="3">
    <location>
        <begin position="33"/>
        <end position="979"/>
    </location>
</feature>
<evidence type="ECO:0000256" key="2">
    <source>
        <dbReference type="SAM" id="MobiDB-lite"/>
    </source>
</evidence>
<sequence>MKNHYTTTRARTERVTLLVLSLVFLLSEITHGFTTRTIPSITTSSSSRIYVSSSSSSDQDRQGRRRGGGSATIATTSRETSSSSSHKKTTHHNQHSYNRTKRKVRSMFRYAKTLEKQGRWREASKTLSQILKIDPYDSYSHLALARLESRREQSNVLLLRHTTASSSMDDEEEIGGSKARKAFQRGTEMCPDSIHLWQAWALFEQSMGDIARAKELYEKALSIDSCNPYVCHAYGLMEQREDNLEHAKDLWEHALQHSSTAALVCSLGELHVSNGNASLAKSLYQKHVSRLTSEREMTEVYLAAAWLEEKHFKNYEEAEKLLHIALDQSSMGNSRVQVALAKLEGRKIQSQQIGQHLEGFEKDKNSKNKHDNSKGRKLDVETIQQQQINVMRKRFEEACNAVQNEDSGLSKIMEDGRLYNAWASLEVKSGHLKSARKILMRGIEQYPNDATLQQAAGKVEERFGNYTGARDLYGGSLRIEPSAPTLVAYAMLELRHPTETSAAVEVEEEGAIGNRNKKPKANFTMVERLFEEALLLDPKHGPVYNAYGNMELQRGDVAKARKVFERGENARCTDAASVYHGHAKLELSIGNVEKARDILVEGLQEVERLEGVMDNSYHERAAFLAHTLGMLELNANRAAQAKEVFANGISRHGTSSQLLLGSALCEVKLGREESARTFFEQAVNANKKHAQAWQAWGGMEMKAGNFKVAKTLFECGIQSAPTHGALWQAYATLESRLGNFETARILFAAGVQKCPKHVPLYQAWASLEMRGGNFNEAKLLIGEALTRDKTQGSGWLVAAKIEEKQGNEGLVGLILKRGLECAPNHAELYRTLAELEVNRFRFDAARSLLEKGLEVDPMHAPLYHSLAELEARVFNVDGLAKLNKRAAEVFNTNALVPPPASMQAWGNKIKMGRSNELIPDGVATLAEKVRVDIDIDNTLMDLDPDSIIEQMGGGFEADLDYISGEIEHSSTKQKPLTQQ</sequence>
<feature type="repeat" description="TPR" evidence="1">
    <location>
        <begin position="104"/>
        <end position="137"/>
    </location>
</feature>
<dbReference type="InterPro" id="IPR011990">
    <property type="entry name" value="TPR-like_helical_dom_sf"/>
</dbReference>
<evidence type="ECO:0000256" key="3">
    <source>
        <dbReference type="SAM" id="SignalP"/>
    </source>
</evidence>
<dbReference type="SUPFAM" id="SSF81901">
    <property type="entry name" value="HCP-like"/>
    <property type="match status" value="1"/>
</dbReference>
<feature type="compositionally biased region" description="Basic and acidic residues" evidence="2">
    <location>
        <begin position="358"/>
        <end position="377"/>
    </location>
</feature>
<dbReference type="Gene3D" id="1.25.40.10">
    <property type="entry name" value="Tetratricopeptide repeat domain"/>
    <property type="match status" value="4"/>
</dbReference>
<dbReference type="InterPro" id="IPR044624">
    <property type="entry name" value="Mbb1-like"/>
</dbReference>
<keyword evidence="3" id="KW-0732">Signal</keyword>
<dbReference type="InterPro" id="IPR019734">
    <property type="entry name" value="TPR_rpt"/>
</dbReference>
<evidence type="ECO:0008006" key="5">
    <source>
        <dbReference type="Google" id="ProtNLM"/>
    </source>
</evidence>
<proteinExistence type="predicted"/>
<gene>
    <name evidence="4" type="ORF">DBRI1063_LOCUS11180</name>
</gene>
<dbReference type="GO" id="GO:0003729">
    <property type="term" value="F:mRNA binding"/>
    <property type="evidence" value="ECO:0007669"/>
    <property type="project" value="InterPro"/>
</dbReference>
<feature type="region of interest" description="Disordered" evidence="2">
    <location>
        <begin position="357"/>
        <end position="377"/>
    </location>
</feature>
<dbReference type="Pfam" id="PF13174">
    <property type="entry name" value="TPR_6"/>
    <property type="match status" value="1"/>
</dbReference>
<reference evidence="4" key="1">
    <citation type="submission" date="2021-01" db="EMBL/GenBank/DDBJ databases">
        <authorList>
            <person name="Corre E."/>
            <person name="Pelletier E."/>
            <person name="Niang G."/>
            <person name="Scheremetjew M."/>
            <person name="Finn R."/>
            <person name="Kale V."/>
            <person name="Holt S."/>
            <person name="Cochrane G."/>
            <person name="Meng A."/>
            <person name="Brown T."/>
            <person name="Cohen L."/>
        </authorList>
    </citation>
    <scope>NUCLEOTIDE SEQUENCE</scope>
    <source>
        <strain evidence="4">Pop2</strain>
    </source>
</reference>
<protein>
    <recommendedName>
        <fullName evidence="5">Suppressor of forked domain-containing protein</fullName>
    </recommendedName>
</protein>
<dbReference type="GO" id="GO:0003727">
    <property type="term" value="F:single-stranded RNA binding"/>
    <property type="evidence" value="ECO:0007669"/>
    <property type="project" value="TreeGrafter"/>
</dbReference>
<evidence type="ECO:0000313" key="4">
    <source>
        <dbReference type="EMBL" id="CAD9330214.1"/>
    </source>
</evidence>
<name>A0A7S1Z7F3_9STRA</name>
<evidence type="ECO:0000256" key="1">
    <source>
        <dbReference type="PROSITE-ProRule" id="PRU00339"/>
    </source>
</evidence>
<feature type="signal peptide" evidence="3">
    <location>
        <begin position="1"/>
        <end position="32"/>
    </location>
</feature>
<dbReference type="PANTHER" id="PTHR44917">
    <property type="entry name" value="PROTEIN HIGH CHLOROPHYLL FLUORESCENT 107"/>
    <property type="match status" value="1"/>
</dbReference>
<dbReference type="PROSITE" id="PS50005">
    <property type="entry name" value="TPR"/>
    <property type="match status" value="2"/>
</dbReference>
<dbReference type="Pfam" id="PF13428">
    <property type="entry name" value="TPR_14"/>
    <property type="match status" value="1"/>
</dbReference>
<dbReference type="GO" id="GO:0006417">
    <property type="term" value="P:regulation of translation"/>
    <property type="evidence" value="ECO:0007669"/>
    <property type="project" value="TreeGrafter"/>
</dbReference>
<dbReference type="Pfam" id="PF13432">
    <property type="entry name" value="TPR_16"/>
    <property type="match status" value="1"/>
</dbReference>
<dbReference type="EMBL" id="HBGN01017458">
    <property type="protein sequence ID" value="CAD9330214.1"/>
    <property type="molecule type" value="Transcribed_RNA"/>
</dbReference>